<dbReference type="Proteomes" id="UP001208771">
    <property type="component" value="Unassembled WGS sequence"/>
</dbReference>
<accession>A0AAE3MXV0</accession>
<gene>
    <name evidence="1" type="ORF">NOF55_02900</name>
</gene>
<dbReference type="Pfam" id="PF06674">
    <property type="entry name" value="DUF1176"/>
    <property type="match status" value="1"/>
</dbReference>
<dbReference type="InterPro" id="IPR009560">
    <property type="entry name" value="DUF1176"/>
</dbReference>
<dbReference type="PROSITE" id="PS51257">
    <property type="entry name" value="PROKAR_LIPOPROTEIN"/>
    <property type="match status" value="1"/>
</dbReference>
<organism evidence="1 2">
    <name type="scientific">Ectorhizobium quercum</name>
    <dbReference type="NCBI Taxonomy" id="2965071"/>
    <lineage>
        <taxon>Bacteria</taxon>
        <taxon>Pseudomonadati</taxon>
        <taxon>Pseudomonadota</taxon>
        <taxon>Alphaproteobacteria</taxon>
        <taxon>Hyphomicrobiales</taxon>
        <taxon>Rhizobiaceae</taxon>
        <taxon>Ectorhizobium</taxon>
    </lineage>
</organism>
<evidence type="ECO:0000313" key="1">
    <source>
        <dbReference type="EMBL" id="MCX8996044.1"/>
    </source>
</evidence>
<reference evidence="1" key="1">
    <citation type="submission" date="2022-07" db="EMBL/GenBank/DDBJ databases">
        <title>Ectorhizobium quercum gen.nov., sp. nov.</title>
        <authorList>
            <person name="Ma T."/>
            <person name="Li Y."/>
        </authorList>
    </citation>
    <scope>NUCLEOTIDE SEQUENCE</scope>
    <source>
        <strain evidence="1">BDR2-2</strain>
    </source>
</reference>
<proteinExistence type="predicted"/>
<dbReference type="EMBL" id="JANFPI010000001">
    <property type="protein sequence ID" value="MCX8996044.1"/>
    <property type="molecule type" value="Genomic_DNA"/>
</dbReference>
<comment type="caution">
    <text evidence="1">The sequence shown here is derived from an EMBL/GenBank/DDBJ whole genome shotgun (WGS) entry which is preliminary data.</text>
</comment>
<dbReference type="AlphaFoldDB" id="A0AAE3MXV0"/>
<name>A0AAE3MXV0_9HYPH</name>
<protein>
    <submittedName>
        <fullName evidence="1">DUF1176 domain-containing protein</fullName>
    </submittedName>
</protein>
<sequence>MRPITPAGIAAVLSCWAVPITGGAQAQVDGWQAGAIEKAQALHRESLPEDCTPEEEMAAAGDARIAYPLWFGEDGAARDALLVQFLCSEGAYNRSFVYVLVDQYGVASPVFFPSPVVEVRYAGGDPEAAVEGITITGTVDSRQVVNARYDPDSRTMEEYNKWRGLADAYSLTRWGFRDGRFQIMHFAVDASYDGKDNPQVLIERDIW</sequence>
<evidence type="ECO:0000313" key="2">
    <source>
        <dbReference type="Proteomes" id="UP001208771"/>
    </source>
</evidence>
<dbReference type="RefSeq" id="WP_306409803.1">
    <property type="nucleotide sequence ID" value="NZ_JANFPI010000001.1"/>
</dbReference>
<keyword evidence="2" id="KW-1185">Reference proteome</keyword>